<organism evidence="4 5">
    <name type="scientific">Sphingomonas naphthae</name>
    <dbReference type="NCBI Taxonomy" id="1813468"/>
    <lineage>
        <taxon>Bacteria</taxon>
        <taxon>Pseudomonadati</taxon>
        <taxon>Pseudomonadota</taxon>
        <taxon>Alphaproteobacteria</taxon>
        <taxon>Sphingomonadales</taxon>
        <taxon>Sphingomonadaceae</taxon>
        <taxon>Sphingomonas</taxon>
    </lineage>
</organism>
<dbReference type="Gene3D" id="1.10.1040.10">
    <property type="entry name" value="N-(1-d-carboxylethyl)-l-norvaline Dehydrogenase, domain 2"/>
    <property type="match status" value="1"/>
</dbReference>
<evidence type="ECO:0000313" key="5">
    <source>
        <dbReference type="Proteomes" id="UP001220395"/>
    </source>
</evidence>
<accession>A0ABY7TRC5</accession>
<keyword evidence="5" id="KW-1185">Reference proteome</keyword>
<sequence length="479" mass="50751">MSDFLSVDRLASLPPVVRRPGHKMPTTTGIVHFGPGAFHRAHQASYIDTVLDHDQRWGIAAVSLRTRGTIEALERQGGHYTIGVRDAEPEWRVIAAHNRFLGPDEAGETLALLGSPDVRLVTTTVTEKGYCLAPDGTLDFDHPDIVHDLAGAAAPRSVVGWIVAGLAARRGAGIAPFTPVPCDNLARNGAKLHAALVGYAGRLDSELADWIAGEVRVPATMVDSITPASDARFLDLTATTLGVRDDAAVQRETFVQWVIEDQGRPLGPDLAAAGATLTTDVAGYERAKLRLLNGPHSTLAYAGLLLGHTSVAEAMGDARLAAFVAAMMREEIAPMLKAVPGLDLGDYIDAVLRRFRNPVIVHLLEQIAHDGTQKLPYRLVDTLIENRRAGRLPPRILTAIGAWIGFVMQRARAGTKIIDPEGAFLATAGAEGSAADVLARITGAGLLLPPEMAGDRAVTDAIARAGDAAFAGTLAQILA</sequence>
<dbReference type="PANTHER" id="PTHR43362:SF1">
    <property type="entry name" value="MANNITOL DEHYDROGENASE 2-RELATED"/>
    <property type="match status" value="1"/>
</dbReference>
<protein>
    <submittedName>
        <fullName evidence="4">Mannitol dehydrogenase family protein</fullName>
    </submittedName>
</protein>
<dbReference type="EMBL" id="CP117411">
    <property type="protein sequence ID" value="WCT74744.1"/>
    <property type="molecule type" value="Genomic_DNA"/>
</dbReference>
<keyword evidence="1" id="KW-0560">Oxidoreductase</keyword>
<dbReference type="SUPFAM" id="SSF48179">
    <property type="entry name" value="6-phosphogluconate dehydrogenase C-terminal domain-like"/>
    <property type="match status" value="1"/>
</dbReference>
<evidence type="ECO:0000259" key="3">
    <source>
        <dbReference type="Pfam" id="PF08125"/>
    </source>
</evidence>
<dbReference type="PANTHER" id="PTHR43362">
    <property type="entry name" value="MANNITOL DEHYDROGENASE DSF1-RELATED"/>
    <property type="match status" value="1"/>
</dbReference>
<dbReference type="InterPro" id="IPR008927">
    <property type="entry name" value="6-PGluconate_DH-like_C_sf"/>
</dbReference>
<dbReference type="PRINTS" id="PR00084">
    <property type="entry name" value="MTLDHDRGNASE"/>
</dbReference>
<dbReference type="InterPro" id="IPR036291">
    <property type="entry name" value="NAD(P)-bd_dom_sf"/>
</dbReference>
<dbReference type="Gene3D" id="3.40.50.720">
    <property type="entry name" value="NAD(P)-binding Rossmann-like Domain"/>
    <property type="match status" value="1"/>
</dbReference>
<name>A0ABY7TRC5_9SPHN</name>
<dbReference type="Pfam" id="PF01232">
    <property type="entry name" value="Mannitol_dh"/>
    <property type="match status" value="1"/>
</dbReference>
<evidence type="ECO:0000256" key="1">
    <source>
        <dbReference type="ARBA" id="ARBA00023002"/>
    </source>
</evidence>
<proteinExistence type="predicted"/>
<feature type="domain" description="Mannitol dehydrogenase N-terminal" evidence="2">
    <location>
        <begin position="29"/>
        <end position="262"/>
    </location>
</feature>
<evidence type="ECO:0000259" key="2">
    <source>
        <dbReference type="Pfam" id="PF01232"/>
    </source>
</evidence>
<dbReference type="InterPro" id="IPR013118">
    <property type="entry name" value="Mannitol_DH_C"/>
</dbReference>
<dbReference type="Pfam" id="PF08125">
    <property type="entry name" value="Mannitol_dh_C"/>
    <property type="match status" value="1"/>
</dbReference>
<dbReference type="Proteomes" id="UP001220395">
    <property type="component" value="Chromosome"/>
</dbReference>
<dbReference type="InterPro" id="IPR000669">
    <property type="entry name" value="Mannitol_DH"/>
</dbReference>
<gene>
    <name evidence="4" type="ORF">PQ455_05825</name>
</gene>
<dbReference type="RefSeq" id="WP_273690062.1">
    <property type="nucleotide sequence ID" value="NZ_CP117411.1"/>
</dbReference>
<reference evidence="4 5" key="1">
    <citation type="submission" date="2023-02" db="EMBL/GenBank/DDBJ databases">
        <title>Genome sequence of Sphingomonas naphthae.</title>
        <authorList>
            <person name="Kim S."/>
            <person name="Heo J."/>
            <person name="Kwon S.-W."/>
        </authorList>
    </citation>
    <scope>NUCLEOTIDE SEQUENCE [LARGE SCALE GENOMIC DNA]</scope>
    <source>
        <strain evidence="4 5">KACC 18716</strain>
    </source>
</reference>
<dbReference type="InterPro" id="IPR013328">
    <property type="entry name" value="6PGD_dom2"/>
</dbReference>
<dbReference type="SUPFAM" id="SSF51735">
    <property type="entry name" value="NAD(P)-binding Rossmann-fold domains"/>
    <property type="match status" value="1"/>
</dbReference>
<evidence type="ECO:0000313" key="4">
    <source>
        <dbReference type="EMBL" id="WCT74744.1"/>
    </source>
</evidence>
<dbReference type="InterPro" id="IPR050988">
    <property type="entry name" value="Mannitol_DH/Oxidoreductase"/>
</dbReference>
<dbReference type="InterPro" id="IPR013131">
    <property type="entry name" value="Mannitol_DH_N"/>
</dbReference>
<feature type="domain" description="Mannitol dehydrogenase C-terminal" evidence="3">
    <location>
        <begin position="280"/>
        <end position="421"/>
    </location>
</feature>